<dbReference type="STRING" id="1004.SAMN05661012_03936"/>
<dbReference type="EMBL" id="FPIZ01000012">
    <property type="protein sequence ID" value="SFW72451.1"/>
    <property type="molecule type" value="Genomic_DNA"/>
</dbReference>
<dbReference type="OrthoDB" id="638419at2"/>
<proteinExistence type="predicted"/>
<gene>
    <name evidence="2" type="ORF">SAMN05661012_03936</name>
    <name evidence="3" type="ORF">SR876_19445</name>
</gene>
<dbReference type="EMBL" id="CP140154">
    <property type="protein sequence ID" value="WQG87097.1"/>
    <property type="molecule type" value="Genomic_DNA"/>
</dbReference>
<reference evidence="2 4" key="1">
    <citation type="submission" date="2016-11" db="EMBL/GenBank/DDBJ databases">
        <authorList>
            <person name="Jaros S."/>
            <person name="Januszkiewicz K."/>
            <person name="Wedrychowicz H."/>
        </authorList>
    </citation>
    <scope>NUCLEOTIDE SEQUENCE [LARGE SCALE GENOMIC DNA]</scope>
    <source>
        <strain evidence="2 4">DSM 784</strain>
    </source>
</reference>
<feature type="compositionally biased region" description="Low complexity" evidence="1">
    <location>
        <begin position="21"/>
        <end position="34"/>
    </location>
</feature>
<protein>
    <recommendedName>
        <fullName evidence="6">Repeat domain-containing protein</fullName>
    </recommendedName>
</protein>
<evidence type="ECO:0000313" key="3">
    <source>
        <dbReference type="EMBL" id="WQG87097.1"/>
    </source>
</evidence>
<dbReference type="AlphaFoldDB" id="A0A1K1RKY0"/>
<dbReference type="Proteomes" id="UP000183788">
    <property type="component" value="Unassembled WGS sequence"/>
</dbReference>
<dbReference type="RefSeq" id="WP_072362923.1">
    <property type="nucleotide sequence ID" value="NZ_CP139972.1"/>
</dbReference>
<evidence type="ECO:0000256" key="1">
    <source>
        <dbReference type="SAM" id="MobiDB-lite"/>
    </source>
</evidence>
<sequence length="267" mass="30892">MKLPVFILLLSMLHCGQHPKTTTTTEDTTQTINDTTKEENTEAGYAEIGQYEIDSLFTKNKDSLSYNFEDILASVKIGYLFSKENKDAIFRYYPDDTTVHIIVLRQFGAKWDTIFSEMISPVRMGAYSDFITVQDFNGDHIPDLKVIKDFWDIHVGENSDLWLYRNRHFIKVKNFDHIVSAEYLVQTGLIYSYQSAGCADMAMQFGTYRIVADTVQQLDFRYCGCCDTSDSCEIKVKGKESFKVPYKRAYKYVPELYQEAVKDKLEM</sequence>
<dbReference type="Proteomes" id="UP001326715">
    <property type="component" value="Chromosome"/>
</dbReference>
<keyword evidence="5" id="KW-1185">Reference proteome</keyword>
<feature type="region of interest" description="Disordered" evidence="1">
    <location>
        <begin position="20"/>
        <end position="39"/>
    </location>
</feature>
<evidence type="ECO:0008006" key="6">
    <source>
        <dbReference type="Google" id="ProtNLM"/>
    </source>
</evidence>
<organism evidence="2 4">
    <name type="scientific">Chitinophaga sancti</name>
    <dbReference type="NCBI Taxonomy" id="1004"/>
    <lineage>
        <taxon>Bacteria</taxon>
        <taxon>Pseudomonadati</taxon>
        <taxon>Bacteroidota</taxon>
        <taxon>Chitinophagia</taxon>
        <taxon>Chitinophagales</taxon>
        <taxon>Chitinophagaceae</taxon>
        <taxon>Chitinophaga</taxon>
    </lineage>
</organism>
<evidence type="ECO:0000313" key="2">
    <source>
        <dbReference type="EMBL" id="SFW72451.1"/>
    </source>
</evidence>
<reference evidence="3 5" key="2">
    <citation type="submission" date="2023-11" db="EMBL/GenBank/DDBJ databases">
        <title>MicrobeMod: A computational toolkit for identifying prokaryotic methylation and restriction-modification with nanopore sequencing.</title>
        <authorList>
            <person name="Crits-Christoph A."/>
            <person name="Kang S.C."/>
            <person name="Lee H."/>
            <person name="Ostrov N."/>
        </authorList>
    </citation>
    <scope>NUCLEOTIDE SEQUENCE [LARGE SCALE GENOMIC DNA]</scope>
    <source>
        <strain evidence="3 5">ATCC 23090</strain>
    </source>
</reference>
<accession>A0A1K1RKY0</accession>
<evidence type="ECO:0000313" key="5">
    <source>
        <dbReference type="Proteomes" id="UP001326715"/>
    </source>
</evidence>
<name>A0A1K1RKY0_9BACT</name>
<evidence type="ECO:0000313" key="4">
    <source>
        <dbReference type="Proteomes" id="UP000183788"/>
    </source>
</evidence>